<dbReference type="PANTHER" id="PTHR13430:SF4">
    <property type="entry name" value="AUTOPHAGY-RELATED PROTEIN 13"/>
    <property type="match status" value="1"/>
</dbReference>
<dbReference type="InterPro" id="IPR018731">
    <property type="entry name" value="Atg13_N"/>
</dbReference>
<dbReference type="GO" id="GO:1990316">
    <property type="term" value="C:Atg1/ULK1 kinase complex"/>
    <property type="evidence" value="ECO:0007669"/>
    <property type="project" value="InterPro"/>
</dbReference>
<feature type="region of interest" description="Disordered" evidence="4">
    <location>
        <begin position="35"/>
        <end position="108"/>
    </location>
</feature>
<dbReference type="Gene3D" id="3.30.900.10">
    <property type="entry name" value="HORMA domain"/>
    <property type="match status" value="1"/>
</dbReference>
<evidence type="ECO:0000313" key="6">
    <source>
        <dbReference type="EMBL" id="KAK7000541.1"/>
    </source>
</evidence>
<dbReference type="Pfam" id="PF10033">
    <property type="entry name" value="ATG13"/>
    <property type="match status" value="1"/>
</dbReference>
<dbReference type="GO" id="GO:0005829">
    <property type="term" value="C:cytosol"/>
    <property type="evidence" value="ECO:0007669"/>
    <property type="project" value="TreeGrafter"/>
</dbReference>
<comment type="caution">
    <text evidence="6">The sequence shown here is derived from an EMBL/GenBank/DDBJ whole genome shotgun (WGS) entry which is preliminary data.</text>
</comment>
<feature type="region of interest" description="Disordered" evidence="4">
    <location>
        <begin position="157"/>
        <end position="196"/>
    </location>
</feature>
<feature type="compositionally biased region" description="Gly residues" evidence="4">
    <location>
        <begin position="182"/>
        <end position="193"/>
    </location>
</feature>
<dbReference type="EMBL" id="JAWWNJ010000088">
    <property type="protein sequence ID" value="KAK7000541.1"/>
    <property type="molecule type" value="Genomic_DNA"/>
</dbReference>
<evidence type="ECO:0000256" key="2">
    <source>
        <dbReference type="ARBA" id="ARBA00023006"/>
    </source>
</evidence>
<dbReference type="GO" id="GO:0034727">
    <property type="term" value="P:piecemeal microautophagy of the nucleus"/>
    <property type="evidence" value="ECO:0007669"/>
    <property type="project" value="TreeGrafter"/>
</dbReference>
<dbReference type="GO" id="GO:0000423">
    <property type="term" value="P:mitophagy"/>
    <property type="evidence" value="ECO:0007669"/>
    <property type="project" value="TreeGrafter"/>
</dbReference>
<dbReference type="GO" id="GO:0034497">
    <property type="term" value="P:protein localization to phagophore assembly site"/>
    <property type="evidence" value="ECO:0007669"/>
    <property type="project" value="TreeGrafter"/>
</dbReference>
<evidence type="ECO:0000256" key="3">
    <source>
        <dbReference type="RuleBase" id="RU361214"/>
    </source>
</evidence>
<name>A0AAW0A3Z8_9AGAR</name>
<sequence>MAAGDSAKADQIAFHIYTKLWHTVYTARASDQVGAGAGAQQGGKTDKWFNLETPLAPPGNTPTAELDLYRALSSSSTSSPTHPSSSSSSTSSPTHSSASPSSHPATAPPPLAIQVLLAIPPPGGGTALVHKPTNTRVEPEPRWVVLEEWVLGFVSSSASSSTSSSSTTSATSTTSTTSTSTFGGGGGDRGGGASDDEEDVLPSTIYKNAIPLFRALFALLRILPAWRVVRRLAGRRSAASGANTAAFGGIGMGGGGGGGIQGGKRSLGVIVRLRPAADTGIRGEATLGFAQSPSPETHAPPLQTSAHVFPGVGIPGGEFYSFRVLFVFSFFSFFS</sequence>
<evidence type="ECO:0000259" key="5">
    <source>
        <dbReference type="Pfam" id="PF10033"/>
    </source>
</evidence>
<feature type="compositionally biased region" description="Low complexity" evidence="4">
    <location>
        <begin position="73"/>
        <end position="105"/>
    </location>
</feature>
<proteinExistence type="inferred from homology"/>
<organism evidence="6 7">
    <name type="scientific">Favolaschia claudopus</name>
    <dbReference type="NCBI Taxonomy" id="2862362"/>
    <lineage>
        <taxon>Eukaryota</taxon>
        <taxon>Fungi</taxon>
        <taxon>Dikarya</taxon>
        <taxon>Basidiomycota</taxon>
        <taxon>Agaricomycotina</taxon>
        <taxon>Agaricomycetes</taxon>
        <taxon>Agaricomycetidae</taxon>
        <taxon>Agaricales</taxon>
        <taxon>Marasmiineae</taxon>
        <taxon>Mycenaceae</taxon>
        <taxon>Favolaschia</taxon>
    </lineage>
</organism>
<feature type="domain" description="Autophagy-related protein 13 N-terminal" evidence="5">
    <location>
        <begin position="15"/>
        <end position="241"/>
    </location>
</feature>
<accession>A0AAW0A3Z8</accession>
<gene>
    <name evidence="6" type="ORF">R3P38DRAFT_2561424</name>
</gene>
<protein>
    <recommendedName>
        <fullName evidence="3">Autophagy-related protein 13</fullName>
    </recommendedName>
</protein>
<feature type="compositionally biased region" description="Low complexity" evidence="4">
    <location>
        <begin position="157"/>
        <end position="181"/>
    </location>
</feature>
<reference evidence="6 7" key="1">
    <citation type="journal article" date="2024" name="J Genomics">
        <title>Draft genome sequencing and assembly of Favolaschia claudopus CIRM-BRFM 2984 isolated from oak limbs.</title>
        <authorList>
            <person name="Navarro D."/>
            <person name="Drula E."/>
            <person name="Chaduli D."/>
            <person name="Cazenave R."/>
            <person name="Ahrendt S."/>
            <person name="Wang J."/>
            <person name="Lipzen A."/>
            <person name="Daum C."/>
            <person name="Barry K."/>
            <person name="Grigoriev I.V."/>
            <person name="Favel A."/>
            <person name="Rosso M.N."/>
            <person name="Martin F."/>
        </authorList>
    </citation>
    <scope>NUCLEOTIDE SEQUENCE [LARGE SCALE GENOMIC DNA]</scope>
    <source>
        <strain evidence="6 7">CIRM-BRFM 2984</strain>
    </source>
</reference>
<dbReference type="InterPro" id="IPR036570">
    <property type="entry name" value="HORMA_dom_sf"/>
</dbReference>
<evidence type="ECO:0000313" key="7">
    <source>
        <dbReference type="Proteomes" id="UP001362999"/>
    </source>
</evidence>
<evidence type="ECO:0000256" key="4">
    <source>
        <dbReference type="SAM" id="MobiDB-lite"/>
    </source>
</evidence>
<dbReference type="InterPro" id="IPR040182">
    <property type="entry name" value="ATG13"/>
</dbReference>
<dbReference type="GO" id="GO:0000407">
    <property type="term" value="C:phagophore assembly site"/>
    <property type="evidence" value="ECO:0007669"/>
    <property type="project" value="TreeGrafter"/>
</dbReference>
<dbReference type="PANTHER" id="PTHR13430">
    <property type="match status" value="1"/>
</dbReference>
<dbReference type="Proteomes" id="UP001362999">
    <property type="component" value="Unassembled WGS sequence"/>
</dbReference>
<dbReference type="AlphaFoldDB" id="A0AAW0A3Z8"/>
<keyword evidence="7" id="KW-1185">Reference proteome</keyword>
<keyword evidence="2 3" id="KW-0072">Autophagy</keyword>
<comment type="similarity">
    <text evidence="1 3">Belongs to the ATG13 family. Fungi subfamily.</text>
</comment>
<evidence type="ECO:0000256" key="1">
    <source>
        <dbReference type="ARBA" id="ARBA00005246"/>
    </source>
</evidence>